<evidence type="ECO:0000313" key="3">
    <source>
        <dbReference type="EMBL" id="BAY20088.1"/>
    </source>
</evidence>
<dbReference type="SMART" id="SM00244">
    <property type="entry name" value="PHB"/>
    <property type="match status" value="1"/>
</dbReference>
<dbReference type="CDD" id="cd03402">
    <property type="entry name" value="SPFH_like_u2"/>
    <property type="match status" value="1"/>
</dbReference>
<dbReference type="Pfam" id="PF01145">
    <property type="entry name" value="Band_7"/>
    <property type="match status" value="1"/>
</dbReference>
<proteinExistence type="predicted"/>
<organism evidence="3 4">
    <name type="scientific">Anabaenopsis circularis NIES-21</name>
    <dbReference type="NCBI Taxonomy" id="1085406"/>
    <lineage>
        <taxon>Bacteria</taxon>
        <taxon>Bacillati</taxon>
        <taxon>Cyanobacteriota</taxon>
        <taxon>Cyanophyceae</taxon>
        <taxon>Nostocales</taxon>
        <taxon>Nodulariaceae</taxon>
        <taxon>Anabaenopsis</taxon>
    </lineage>
</organism>
<dbReference type="SUPFAM" id="SSF117892">
    <property type="entry name" value="Band 7/SPFH domain"/>
    <property type="match status" value="1"/>
</dbReference>
<dbReference type="PANTHER" id="PTHR43446:SF1">
    <property type="entry name" value="BAND 7 DOMAIN-CONTAINING PROTEIN"/>
    <property type="match status" value="1"/>
</dbReference>
<keyword evidence="3" id="KW-0614">Plasmid</keyword>
<accession>A0A1Z4GRW9</accession>
<dbReference type="OrthoDB" id="9813479at2"/>
<sequence length="314" mass="34641">MEQKIKEFPAFKVNGFIMLAVVVSLILIGFWYLVSSVQGLEAILVRGLKVTDFIIGGEDSVAELVAWLAATLLVVVIPSLSGFFVVEPNQAVVLVLFGKYVGSVRSSGFWWTNPFVSKQKISLRVRNFNSKIIKVNDAEGSPIEIAAVVVWQVFDSAKSKFAVDDYSEFVAIQSETAIRSLAIRYPYDSSDETNTPSLRGIPDEIAHALQKELQARLEVTGVEVIEARLSHLAYAPEIAQVMLRRQQAKALIDARRQIVEGAVGMVNEALNRLATEQMVNLDDERKASMINNLLVVLTSEQTAQPVINAGTLYN</sequence>
<dbReference type="PANTHER" id="PTHR43446">
    <property type="entry name" value="MEMBRANE PROTEIN-RELATED"/>
    <property type="match status" value="1"/>
</dbReference>
<keyword evidence="1" id="KW-0812">Transmembrane</keyword>
<geneLocation type="plasmid" evidence="4">
    <name>Plasmid2 dna</name>
</geneLocation>
<keyword evidence="4" id="KW-1185">Reference proteome</keyword>
<keyword evidence="1" id="KW-1133">Transmembrane helix</keyword>
<protein>
    <recommendedName>
        <fullName evidence="2">Band 7 domain-containing protein</fullName>
    </recommendedName>
</protein>
<evidence type="ECO:0000259" key="2">
    <source>
        <dbReference type="SMART" id="SM00244"/>
    </source>
</evidence>
<feature type="domain" description="Band 7" evidence="2">
    <location>
        <begin position="81"/>
        <end position="246"/>
    </location>
</feature>
<reference evidence="3 4" key="1">
    <citation type="submission" date="2017-06" db="EMBL/GenBank/DDBJ databases">
        <title>Genome sequencing of cyanobaciteial culture collection at National Institute for Environmental Studies (NIES).</title>
        <authorList>
            <person name="Hirose Y."/>
            <person name="Shimura Y."/>
            <person name="Fujisawa T."/>
            <person name="Nakamura Y."/>
            <person name="Kawachi M."/>
        </authorList>
    </citation>
    <scope>NUCLEOTIDE SEQUENCE [LARGE SCALE GENOMIC DNA]</scope>
    <source>
        <strain evidence="3 4">NIES-21</strain>
        <plasmid evidence="4">Plasmid2 dna</plasmid>
    </source>
</reference>
<feature type="transmembrane region" description="Helical" evidence="1">
    <location>
        <begin position="64"/>
        <end position="86"/>
    </location>
</feature>
<keyword evidence="1" id="KW-0472">Membrane</keyword>
<dbReference type="AlphaFoldDB" id="A0A1Z4GRW9"/>
<feature type="transmembrane region" description="Helical" evidence="1">
    <location>
        <begin position="12"/>
        <end position="34"/>
    </location>
</feature>
<dbReference type="Gene3D" id="3.30.479.30">
    <property type="entry name" value="Band 7 domain"/>
    <property type="match status" value="1"/>
</dbReference>
<dbReference type="Proteomes" id="UP000218287">
    <property type="component" value="Plasmid Plasmid2 dna"/>
</dbReference>
<dbReference type="EMBL" id="AP018176">
    <property type="protein sequence ID" value="BAY20088.1"/>
    <property type="molecule type" value="Genomic_DNA"/>
</dbReference>
<evidence type="ECO:0000313" key="4">
    <source>
        <dbReference type="Proteomes" id="UP000218287"/>
    </source>
</evidence>
<dbReference type="InterPro" id="IPR001107">
    <property type="entry name" value="Band_7"/>
</dbReference>
<dbReference type="InterPro" id="IPR036013">
    <property type="entry name" value="Band_7/SPFH_dom_sf"/>
</dbReference>
<name>A0A1Z4GRW9_9CYAN</name>
<evidence type="ECO:0000256" key="1">
    <source>
        <dbReference type="SAM" id="Phobius"/>
    </source>
</evidence>
<gene>
    <name evidence="3" type="ORF">NIES21_59580</name>
</gene>